<comment type="pathway">
    <text evidence="10">Cell wall biogenesis; peptidoglycan biosynthesis.</text>
</comment>
<dbReference type="AlphaFoldDB" id="A0A1I3FXA5"/>
<dbReference type="PANTHER" id="PTHR21015:SF22">
    <property type="entry name" value="GLYCOSYLTRANSFERASE"/>
    <property type="match status" value="1"/>
</dbReference>
<evidence type="ECO:0000256" key="3">
    <source>
        <dbReference type="ARBA" id="ARBA00022676"/>
    </source>
</evidence>
<organism evidence="13 14">
    <name type="scientific">Tindallia magadiensis</name>
    <dbReference type="NCBI Taxonomy" id="69895"/>
    <lineage>
        <taxon>Bacteria</taxon>
        <taxon>Bacillati</taxon>
        <taxon>Bacillota</taxon>
        <taxon>Clostridia</taxon>
        <taxon>Peptostreptococcales</taxon>
        <taxon>Tindalliaceae</taxon>
        <taxon>Tindallia</taxon>
    </lineage>
</organism>
<dbReference type="EMBL" id="FOQA01000007">
    <property type="protein sequence ID" value="SFI15824.1"/>
    <property type="molecule type" value="Genomic_DNA"/>
</dbReference>
<dbReference type="HAMAP" id="MF_00033">
    <property type="entry name" value="MurG"/>
    <property type="match status" value="1"/>
</dbReference>
<reference evidence="14" key="1">
    <citation type="submission" date="2016-10" db="EMBL/GenBank/DDBJ databases">
        <authorList>
            <person name="Varghese N."/>
            <person name="Submissions S."/>
        </authorList>
    </citation>
    <scope>NUCLEOTIDE SEQUENCE [LARGE SCALE GENOMIC DNA]</scope>
    <source>
        <strain evidence="14">Z-7934</strain>
    </source>
</reference>
<keyword evidence="6 10" id="KW-0573">Peptidoglycan synthesis</keyword>
<dbReference type="GO" id="GO:0009252">
    <property type="term" value="P:peptidoglycan biosynthetic process"/>
    <property type="evidence" value="ECO:0007669"/>
    <property type="project" value="UniProtKB-UniRule"/>
</dbReference>
<protein>
    <recommendedName>
        <fullName evidence="10">UDP-N-acetylglucosamine--N-acetylmuramyl-(pentapeptide) pyrophosphoryl-undecaprenol N-acetylglucosamine transferase</fullName>
        <ecNumber evidence="10">2.4.1.227</ecNumber>
    </recommendedName>
    <alternativeName>
        <fullName evidence="10">Undecaprenyl-PP-MurNAc-pentapeptide-UDPGlcNAc GlcNAc transferase</fullName>
    </alternativeName>
</protein>
<dbReference type="Gene3D" id="3.40.50.2000">
    <property type="entry name" value="Glycogen Phosphorylase B"/>
    <property type="match status" value="2"/>
</dbReference>
<comment type="similarity">
    <text evidence="10">Belongs to the glycosyltransferase 28 family. MurG subfamily.</text>
</comment>
<dbReference type="SUPFAM" id="SSF53756">
    <property type="entry name" value="UDP-Glycosyltransferase/glycogen phosphorylase"/>
    <property type="match status" value="1"/>
</dbReference>
<feature type="domain" description="Glycosyl transferase family 28 C-terminal" evidence="12">
    <location>
        <begin position="189"/>
        <end position="333"/>
    </location>
</feature>
<keyword evidence="14" id="KW-1185">Reference proteome</keyword>
<dbReference type="STRING" id="69895.SAMN05192551_10788"/>
<dbReference type="GO" id="GO:0071555">
    <property type="term" value="P:cell wall organization"/>
    <property type="evidence" value="ECO:0007669"/>
    <property type="project" value="UniProtKB-KW"/>
</dbReference>
<feature type="binding site" evidence="10">
    <location>
        <position position="196"/>
    </location>
    <ligand>
        <name>UDP-N-acetyl-alpha-D-glucosamine</name>
        <dbReference type="ChEBI" id="CHEBI:57705"/>
    </ligand>
</feature>
<comment type="caution">
    <text evidence="10">Lacks conserved residue(s) required for the propagation of feature annotation.</text>
</comment>
<evidence type="ECO:0000256" key="2">
    <source>
        <dbReference type="ARBA" id="ARBA00022618"/>
    </source>
</evidence>
<dbReference type="InterPro" id="IPR006009">
    <property type="entry name" value="GlcNAc_MurG"/>
</dbReference>
<dbReference type="InterPro" id="IPR004276">
    <property type="entry name" value="GlycoTrans_28_N"/>
</dbReference>
<evidence type="ECO:0000256" key="1">
    <source>
        <dbReference type="ARBA" id="ARBA00022475"/>
    </source>
</evidence>
<evidence type="ECO:0000256" key="8">
    <source>
        <dbReference type="ARBA" id="ARBA00023306"/>
    </source>
</evidence>
<dbReference type="NCBIfam" id="TIGR01133">
    <property type="entry name" value="murG"/>
    <property type="match status" value="1"/>
</dbReference>
<feature type="binding site" evidence="10">
    <location>
        <position position="297"/>
    </location>
    <ligand>
        <name>UDP-N-acetyl-alpha-D-glucosamine</name>
        <dbReference type="ChEBI" id="CHEBI:57705"/>
    </ligand>
</feature>
<feature type="binding site" evidence="10">
    <location>
        <begin position="10"/>
        <end position="12"/>
    </location>
    <ligand>
        <name>UDP-N-acetyl-alpha-D-glucosamine</name>
        <dbReference type="ChEBI" id="CHEBI:57705"/>
    </ligand>
</feature>
<dbReference type="UniPathway" id="UPA00219"/>
<keyword evidence="3 10" id="KW-0328">Glycosyltransferase</keyword>
<evidence type="ECO:0000256" key="6">
    <source>
        <dbReference type="ARBA" id="ARBA00022984"/>
    </source>
</evidence>
<dbReference type="PANTHER" id="PTHR21015">
    <property type="entry name" value="UDP-N-ACETYLGLUCOSAMINE--N-ACETYLMURAMYL-(PENTAPEPTIDE) PYROPHOSPHORYL-UNDECAPRENOL N-ACETYLGLUCOSAMINE TRANSFERASE 1"/>
    <property type="match status" value="1"/>
</dbReference>
<dbReference type="EC" id="2.4.1.227" evidence="10"/>
<keyword evidence="5 10" id="KW-0133">Cell shape</keyword>
<sequence length="356" mass="39215">MKYIISGGGTGGHIYPAIAIADEIRKRDGEADILFVGAKDRLECQLVPSAGYQIRVIPISYLKRKISVHNIKSAAMLLRGLVAVKKIIEEFKPDYVIGTGGYVSAPVVYVAAKKGIFTLIHEQNAYPGLTNRFLNKHVSVVALSFQEAAQYLKRKDNLTLTGNPIREAYYTLSREKARSYFPEFENRKMVLVSGGSGGSLLINNAVISLLKNKKNLGYSFYWATGKAHYENVIRKLDEEKISHSMHVIVPYIDTMPEALIASDLVIGSAGAITIAEIQAANRYAVLIPKAYTAGNHQEKNALLLEKSGQATVIKEKDLNPETLHESIVNGLIPTNQITQEVPLKLPVEQIVEKLGI</sequence>
<evidence type="ECO:0000313" key="13">
    <source>
        <dbReference type="EMBL" id="SFI15824.1"/>
    </source>
</evidence>
<evidence type="ECO:0000256" key="7">
    <source>
        <dbReference type="ARBA" id="ARBA00023136"/>
    </source>
</evidence>
<keyword evidence="1 10" id="KW-1003">Cell membrane</keyword>
<feature type="binding site" evidence="10">
    <location>
        <position position="166"/>
    </location>
    <ligand>
        <name>UDP-N-acetyl-alpha-D-glucosamine</name>
        <dbReference type="ChEBI" id="CHEBI:57705"/>
    </ligand>
</feature>
<dbReference type="GO" id="GO:0050511">
    <property type="term" value="F:undecaprenyldiphospho-muramoylpentapeptide beta-N-acetylglucosaminyltransferase activity"/>
    <property type="evidence" value="ECO:0007669"/>
    <property type="project" value="UniProtKB-UniRule"/>
</dbReference>
<keyword evidence="8 10" id="KW-0131">Cell cycle</keyword>
<dbReference type="GO" id="GO:0005886">
    <property type="term" value="C:plasma membrane"/>
    <property type="evidence" value="ECO:0007669"/>
    <property type="project" value="UniProtKB-SubCell"/>
</dbReference>
<comment type="catalytic activity">
    <reaction evidence="10">
        <text>di-trans,octa-cis-undecaprenyl diphospho-N-acetyl-alpha-D-muramoyl-L-alanyl-D-glutamyl-meso-2,6-diaminopimeloyl-D-alanyl-D-alanine + UDP-N-acetyl-alpha-D-glucosamine = di-trans,octa-cis-undecaprenyl diphospho-[N-acetyl-alpha-D-glucosaminyl-(1-&gt;4)]-N-acetyl-alpha-D-muramoyl-L-alanyl-D-glutamyl-meso-2,6-diaminopimeloyl-D-alanyl-D-alanine + UDP + H(+)</text>
        <dbReference type="Rhea" id="RHEA:31227"/>
        <dbReference type="ChEBI" id="CHEBI:15378"/>
        <dbReference type="ChEBI" id="CHEBI:57705"/>
        <dbReference type="ChEBI" id="CHEBI:58223"/>
        <dbReference type="ChEBI" id="CHEBI:61387"/>
        <dbReference type="ChEBI" id="CHEBI:61388"/>
        <dbReference type="EC" id="2.4.1.227"/>
    </reaction>
</comment>
<evidence type="ECO:0000256" key="10">
    <source>
        <dbReference type="HAMAP-Rule" id="MF_00033"/>
    </source>
</evidence>
<dbReference type="GO" id="GO:0051301">
    <property type="term" value="P:cell division"/>
    <property type="evidence" value="ECO:0007669"/>
    <property type="project" value="UniProtKB-KW"/>
</dbReference>
<dbReference type="GO" id="GO:0005975">
    <property type="term" value="P:carbohydrate metabolic process"/>
    <property type="evidence" value="ECO:0007669"/>
    <property type="project" value="InterPro"/>
</dbReference>
<comment type="subcellular location">
    <subcellularLocation>
        <location evidence="10">Cell membrane</location>
        <topology evidence="10">Peripheral membrane protein</topology>
        <orientation evidence="10">Cytoplasmic side</orientation>
    </subcellularLocation>
</comment>
<dbReference type="RefSeq" id="WP_093372836.1">
    <property type="nucleotide sequence ID" value="NZ_FOQA01000007.1"/>
</dbReference>
<gene>
    <name evidence="10" type="primary">murG</name>
    <name evidence="13" type="ORF">SAMN05192551_10788</name>
</gene>
<evidence type="ECO:0000256" key="4">
    <source>
        <dbReference type="ARBA" id="ARBA00022679"/>
    </source>
</evidence>
<name>A0A1I3FXA5_9FIRM</name>
<dbReference type="InterPro" id="IPR007235">
    <property type="entry name" value="Glyco_trans_28_C"/>
</dbReference>
<evidence type="ECO:0000256" key="5">
    <source>
        <dbReference type="ARBA" id="ARBA00022960"/>
    </source>
</evidence>
<evidence type="ECO:0000259" key="12">
    <source>
        <dbReference type="Pfam" id="PF04101"/>
    </source>
</evidence>
<keyword evidence="4 10" id="KW-0808">Transferase</keyword>
<feature type="domain" description="Glycosyltransferase family 28 N-terminal" evidence="11">
    <location>
        <begin position="4"/>
        <end position="139"/>
    </location>
</feature>
<dbReference type="GO" id="GO:0051991">
    <property type="term" value="F:UDP-N-acetyl-D-glucosamine:N-acetylmuramoyl-L-alanyl-D-glutamyl-meso-2,6-diaminopimelyl-D-alanyl-D-alanine-diphosphoundecaprenol 4-beta-N-acetylglucosaminlytransferase activity"/>
    <property type="evidence" value="ECO:0007669"/>
    <property type="project" value="RHEA"/>
</dbReference>
<dbReference type="Pfam" id="PF04101">
    <property type="entry name" value="Glyco_tran_28_C"/>
    <property type="match status" value="1"/>
</dbReference>
<accession>A0A1I3FXA5</accession>
<dbReference type="GO" id="GO:0008360">
    <property type="term" value="P:regulation of cell shape"/>
    <property type="evidence" value="ECO:0007669"/>
    <property type="project" value="UniProtKB-KW"/>
</dbReference>
<keyword evidence="2 10" id="KW-0132">Cell division</keyword>
<feature type="binding site" evidence="10">
    <location>
        <position position="124"/>
    </location>
    <ligand>
        <name>UDP-N-acetyl-alpha-D-glucosamine</name>
        <dbReference type="ChEBI" id="CHEBI:57705"/>
    </ligand>
</feature>
<keyword evidence="9 10" id="KW-0961">Cell wall biogenesis/degradation</keyword>
<dbReference type="OrthoDB" id="9808936at2"/>
<evidence type="ECO:0000313" key="14">
    <source>
        <dbReference type="Proteomes" id="UP000199287"/>
    </source>
</evidence>
<dbReference type="CDD" id="cd03785">
    <property type="entry name" value="GT28_MurG"/>
    <property type="match status" value="1"/>
</dbReference>
<feature type="binding site" evidence="10">
    <location>
        <position position="252"/>
    </location>
    <ligand>
        <name>UDP-N-acetyl-alpha-D-glucosamine</name>
        <dbReference type="ChEBI" id="CHEBI:57705"/>
    </ligand>
</feature>
<dbReference type="Pfam" id="PF03033">
    <property type="entry name" value="Glyco_transf_28"/>
    <property type="match status" value="1"/>
</dbReference>
<keyword evidence="7 10" id="KW-0472">Membrane</keyword>
<dbReference type="Proteomes" id="UP000199287">
    <property type="component" value="Unassembled WGS sequence"/>
</dbReference>
<comment type="function">
    <text evidence="10">Cell wall formation. Catalyzes the transfer of a GlcNAc subunit on undecaprenyl-pyrophosphoryl-MurNAc-pentapeptide (lipid intermediate I) to form undecaprenyl-pyrophosphoryl-MurNAc-(pentapeptide)GlcNAc (lipid intermediate II).</text>
</comment>
<proteinExistence type="inferred from homology"/>
<evidence type="ECO:0000259" key="11">
    <source>
        <dbReference type="Pfam" id="PF03033"/>
    </source>
</evidence>
<evidence type="ECO:0000256" key="9">
    <source>
        <dbReference type="ARBA" id="ARBA00023316"/>
    </source>
</evidence>